<protein>
    <submittedName>
        <fullName evidence="2">Uncharacterized protein</fullName>
    </submittedName>
</protein>
<feature type="region of interest" description="Disordered" evidence="1">
    <location>
        <begin position="174"/>
        <end position="288"/>
    </location>
</feature>
<accession>A0ABR1WHM7</accession>
<comment type="caution">
    <text evidence="2">The sequence shown here is derived from an EMBL/GenBank/DDBJ whole genome shotgun (WGS) entry which is preliminary data.</text>
</comment>
<name>A0ABR1WHM7_9PEZI</name>
<evidence type="ECO:0000256" key="1">
    <source>
        <dbReference type="SAM" id="MobiDB-lite"/>
    </source>
</evidence>
<keyword evidence="3" id="KW-1185">Reference proteome</keyword>
<organism evidence="2 3">
    <name type="scientific">Apiospora saccharicola</name>
    <dbReference type="NCBI Taxonomy" id="335842"/>
    <lineage>
        <taxon>Eukaryota</taxon>
        <taxon>Fungi</taxon>
        <taxon>Dikarya</taxon>
        <taxon>Ascomycota</taxon>
        <taxon>Pezizomycotina</taxon>
        <taxon>Sordariomycetes</taxon>
        <taxon>Xylariomycetidae</taxon>
        <taxon>Amphisphaeriales</taxon>
        <taxon>Apiosporaceae</taxon>
        <taxon>Apiospora</taxon>
    </lineage>
</organism>
<reference evidence="2 3" key="1">
    <citation type="submission" date="2023-01" db="EMBL/GenBank/DDBJ databases">
        <title>Analysis of 21 Apiospora genomes using comparative genomics revels a genus with tremendous synthesis potential of carbohydrate active enzymes and secondary metabolites.</title>
        <authorList>
            <person name="Sorensen T."/>
        </authorList>
    </citation>
    <scope>NUCLEOTIDE SEQUENCE [LARGE SCALE GENOMIC DNA]</scope>
    <source>
        <strain evidence="2 3">CBS 83171</strain>
    </source>
</reference>
<dbReference type="EMBL" id="JAQQWM010000001">
    <property type="protein sequence ID" value="KAK8082492.1"/>
    <property type="molecule type" value="Genomic_DNA"/>
</dbReference>
<evidence type="ECO:0000313" key="3">
    <source>
        <dbReference type="Proteomes" id="UP001446871"/>
    </source>
</evidence>
<feature type="compositionally biased region" description="Basic residues" evidence="1">
    <location>
        <begin position="214"/>
        <end position="232"/>
    </location>
</feature>
<proteinExistence type="predicted"/>
<evidence type="ECO:0000313" key="2">
    <source>
        <dbReference type="EMBL" id="KAK8082492.1"/>
    </source>
</evidence>
<sequence>MLCRRLRKRSCELSEDAKVALRNAAGAACGFTPHQFHYYLQAPVVKGGYDPGNPRHAVYASTIVIFAADMHAQRLPVEVSVADVPDGLAVQHDDIPPGIRWVRGLRSVADVHQHRCDFGYEAIPATVAAEEVQSHRTCVDILKWLVYTFDGSVGPLPALLEQMRAARQNHLYAERDPDPLPAADGTAQHSSDTVPPVDVVEAESAEPKLDRRITPKRNRRTKPKPKPNRITKPKPDRRTKPKLDRATKSQLNRKPEPETNSENGAEAGSGNEVKAGSENGTKPPEPSQVVRAVIQSSKNWKQLTYMWADSKIPRTEKPVKDGDLNPLLEARGIPFKKISMVQRLVSLTLWEFRLGLDDELRAAVHEWLIMSWDETQKALTDKNMAIPPEEEGMRPAEYYYRKAGGIASLIKVRL</sequence>
<feature type="compositionally biased region" description="Basic and acidic residues" evidence="1">
    <location>
        <begin position="233"/>
        <end position="257"/>
    </location>
</feature>
<gene>
    <name evidence="2" type="ORF">PG996_001273</name>
</gene>
<dbReference type="Proteomes" id="UP001446871">
    <property type="component" value="Unassembled WGS sequence"/>
</dbReference>